<dbReference type="PANTHER" id="PTHR34473">
    <property type="entry name" value="UPF0699 TRANSMEMBRANE PROTEIN YDBS"/>
    <property type="match status" value="1"/>
</dbReference>
<evidence type="ECO:0000313" key="3">
    <source>
        <dbReference type="EMBL" id="ANU21490.1"/>
    </source>
</evidence>
<keyword evidence="1" id="KW-1133">Transmembrane helix</keyword>
<feature type="transmembrane region" description="Helical" evidence="1">
    <location>
        <begin position="47"/>
        <end position="71"/>
    </location>
</feature>
<feature type="domain" description="YdbS-like PH" evidence="2">
    <location>
        <begin position="78"/>
        <end position="153"/>
    </location>
</feature>
<keyword evidence="4" id="KW-1185">Reference proteome</keyword>
<name>A0A1C7EC93_9BACL</name>
<keyword evidence="1" id="KW-0472">Membrane</keyword>
<evidence type="ECO:0000259" key="2">
    <source>
        <dbReference type="Pfam" id="PF03703"/>
    </source>
</evidence>
<dbReference type="EMBL" id="CP016539">
    <property type="protein sequence ID" value="ANU21490.1"/>
    <property type="molecule type" value="Genomic_DNA"/>
</dbReference>
<dbReference type="OrthoDB" id="2437193at2"/>
<evidence type="ECO:0000256" key="1">
    <source>
        <dbReference type="SAM" id="Phobius"/>
    </source>
</evidence>
<dbReference type="AlphaFoldDB" id="A0A1C7EC93"/>
<dbReference type="PANTHER" id="PTHR34473:SF2">
    <property type="entry name" value="UPF0699 TRANSMEMBRANE PROTEIN YDBT"/>
    <property type="match status" value="1"/>
</dbReference>
<sequence>MNSQSVVPRHSLSPHAVKYWRMEELISNIIAFIVLAVLFYLDFRFDWYSWIFWVLLALAVFFVIGLVWSFLSPPLTFKSWRYDLDEEFLHLQFGIWSRTEQLVPMTKIQAVSLTQGPLMRKYQLASLSVETMGSSHAIPALPKETAAELRERIAQFAKIKEVEQ</sequence>
<accession>A0A1C7EC93</accession>
<organism evidence="3 4">
    <name type="scientific">Planococcus plakortidis</name>
    <dbReference type="NCBI Taxonomy" id="1038856"/>
    <lineage>
        <taxon>Bacteria</taxon>
        <taxon>Bacillati</taxon>
        <taxon>Bacillota</taxon>
        <taxon>Bacilli</taxon>
        <taxon>Bacillales</taxon>
        <taxon>Caryophanaceae</taxon>
        <taxon>Planococcus</taxon>
    </lineage>
</organism>
<feature type="transmembrane region" description="Helical" evidence="1">
    <location>
        <begin position="25"/>
        <end position="41"/>
    </location>
</feature>
<dbReference type="STRING" id="1038856.BBI15_15535"/>
<dbReference type="KEGG" id="ppla:BBI15_15535"/>
<proteinExistence type="predicted"/>
<protein>
    <recommendedName>
        <fullName evidence="2">YdbS-like PH domain-containing protein</fullName>
    </recommendedName>
</protein>
<evidence type="ECO:0000313" key="4">
    <source>
        <dbReference type="Proteomes" id="UP000092650"/>
    </source>
</evidence>
<dbReference type="RefSeq" id="WP_068872372.1">
    <property type="nucleotide sequence ID" value="NZ_CP016539.2"/>
</dbReference>
<gene>
    <name evidence="3" type="ORF">BBI15_15535</name>
</gene>
<dbReference type="Pfam" id="PF03703">
    <property type="entry name" value="bPH_2"/>
    <property type="match status" value="1"/>
</dbReference>
<dbReference type="InterPro" id="IPR005182">
    <property type="entry name" value="YdbS-like_PH"/>
</dbReference>
<dbReference type="Proteomes" id="UP000092650">
    <property type="component" value="Chromosome"/>
</dbReference>
<reference evidence="3" key="1">
    <citation type="submission" date="2016-10" db="EMBL/GenBank/DDBJ databases">
        <authorList>
            <person name="See-Too W.S."/>
        </authorList>
    </citation>
    <scope>NUCLEOTIDE SEQUENCE [LARGE SCALE GENOMIC DNA]</scope>
    <source>
        <strain evidence="3">DSM 23997</strain>
    </source>
</reference>
<keyword evidence="1" id="KW-0812">Transmembrane</keyword>